<dbReference type="Proteomes" id="UP000659084">
    <property type="component" value="Unassembled WGS sequence"/>
</dbReference>
<dbReference type="AlphaFoldDB" id="A0AAW3WV35"/>
<dbReference type="InterPro" id="IPR016893">
    <property type="entry name" value="UCP028589"/>
</dbReference>
<sequence>MINNQPETYYYGQGSVMLARRDANGQPETWYWVGDVSALSLAINVQSFNHLESYSGNKTPVRRINTAKDGTVTSTWHEFGSKNLALLLYGEAAIIPAGTVTGETLPSAITVGQMFALKYQQVSDVEIGTLVEGTDYELDPAFGMIKFLTAQATAPSVNYSYAESFNTTIFTDQPPELAFRYQSINLAEGGANVLVELHRIKFDPAAAIELINNGNELAGMQTTAGLLFDSAKGKDPLLGQVGRFVHIGEPA</sequence>
<proteinExistence type="predicted"/>
<evidence type="ECO:0000313" key="2">
    <source>
        <dbReference type="Proteomes" id="UP000659084"/>
    </source>
</evidence>
<accession>A0AAW3WV35</accession>
<dbReference type="PIRSF" id="PIRSF028589">
    <property type="entry name" value="UCP028589"/>
    <property type="match status" value="1"/>
</dbReference>
<protein>
    <submittedName>
        <fullName evidence="1">Uncharacterized protein</fullName>
    </submittedName>
</protein>
<name>A0AAW3WV35_SERFO</name>
<dbReference type="RefSeq" id="WP_179253442.1">
    <property type="nucleotide sequence ID" value="NZ_JACBIV010000024.1"/>
</dbReference>
<comment type="caution">
    <text evidence="1">The sequence shown here is derived from an EMBL/GenBank/DDBJ whole genome shotgun (WGS) entry which is preliminary data.</text>
</comment>
<dbReference type="EMBL" id="JACNYO010000030">
    <property type="protein sequence ID" value="MBC3214864.1"/>
    <property type="molecule type" value="Genomic_DNA"/>
</dbReference>
<gene>
    <name evidence="1" type="ORF">H8J20_22250</name>
</gene>
<evidence type="ECO:0000313" key="1">
    <source>
        <dbReference type="EMBL" id="MBC3214864.1"/>
    </source>
</evidence>
<organism evidence="1 2">
    <name type="scientific">Serratia fonticola</name>
    <dbReference type="NCBI Taxonomy" id="47917"/>
    <lineage>
        <taxon>Bacteria</taxon>
        <taxon>Pseudomonadati</taxon>
        <taxon>Pseudomonadota</taxon>
        <taxon>Gammaproteobacteria</taxon>
        <taxon>Enterobacterales</taxon>
        <taxon>Yersiniaceae</taxon>
        <taxon>Serratia</taxon>
    </lineage>
</organism>
<reference evidence="1" key="1">
    <citation type="submission" date="2020-08" db="EMBL/GenBank/DDBJ databases">
        <title>Food and environmental bacterial isolates.</title>
        <authorList>
            <person name="Richter L."/>
            <person name="Du Plessis E.M."/>
            <person name="Duvenage S."/>
            <person name="Allam M."/>
            <person name="Korsten L."/>
        </authorList>
    </citation>
    <scope>NUCLEOTIDE SEQUENCE</scope>
    <source>
        <strain evidence="1">UPMP2127</strain>
    </source>
</reference>